<reference evidence="1" key="1">
    <citation type="journal article" date="2015" name="Nature">
        <title>Complex archaea that bridge the gap between prokaryotes and eukaryotes.</title>
        <authorList>
            <person name="Spang A."/>
            <person name="Saw J.H."/>
            <person name="Jorgensen S.L."/>
            <person name="Zaremba-Niedzwiedzka K."/>
            <person name="Martijn J."/>
            <person name="Lind A.E."/>
            <person name="van Eijk R."/>
            <person name="Schleper C."/>
            <person name="Guy L."/>
            <person name="Ettema T.J."/>
        </authorList>
    </citation>
    <scope>NUCLEOTIDE SEQUENCE</scope>
</reference>
<name>A0A0F9FWR2_9ZZZZ</name>
<evidence type="ECO:0000313" key="1">
    <source>
        <dbReference type="EMBL" id="KKL90748.1"/>
    </source>
</evidence>
<gene>
    <name evidence="1" type="ORF">LCGC14_1901630</name>
</gene>
<proteinExistence type="predicted"/>
<sequence>MVSARSFITEYITFLEKFDEEVEKIGIAANTKFGVTEVLVYDISENKIYNNLLNVD</sequence>
<dbReference type="EMBL" id="LAZR01019929">
    <property type="protein sequence ID" value="KKL90748.1"/>
    <property type="molecule type" value="Genomic_DNA"/>
</dbReference>
<comment type="caution">
    <text evidence="1">The sequence shown here is derived from an EMBL/GenBank/DDBJ whole genome shotgun (WGS) entry which is preliminary data.</text>
</comment>
<accession>A0A0F9FWR2</accession>
<organism evidence="1">
    <name type="scientific">marine sediment metagenome</name>
    <dbReference type="NCBI Taxonomy" id="412755"/>
    <lineage>
        <taxon>unclassified sequences</taxon>
        <taxon>metagenomes</taxon>
        <taxon>ecological metagenomes</taxon>
    </lineage>
</organism>
<dbReference type="AlphaFoldDB" id="A0A0F9FWR2"/>
<protein>
    <submittedName>
        <fullName evidence="1">Uncharacterized protein</fullName>
    </submittedName>
</protein>